<evidence type="ECO:0000313" key="3">
    <source>
        <dbReference type="EMBL" id="EJK61877.1"/>
    </source>
</evidence>
<evidence type="ECO:0000256" key="1">
    <source>
        <dbReference type="SAM" id="MobiDB-lite"/>
    </source>
</evidence>
<feature type="compositionally biased region" description="Polar residues" evidence="1">
    <location>
        <begin position="335"/>
        <end position="350"/>
    </location>
</feature>
<feature type="transmembrane region" description="Helical" evidence="2">
    <location>
        <begin position="275"/>
        <end position="296"/>
    </location>
</feature>
<protein>
    <submittedName>
        <fullName evidence="3">Uncharacterized protein</fullName>
    </submittedName>
</protein>
<keyword evidence="2" id="KW-0472">Membrane</keyword>
<evidence type="ECO:0000313" key="4">
    <source>
        <dbReference type="Proteomes" id="UP000266841"/>
    </source>
</evidence>
<dbReference type="Proteomes" id="UP000266841">
    <property type="component" value="Unassembled WGS sequence"/>
</dbReference>
<feature type="region of interest" description="Disordered" evidence="1">
    <location>
        <begin position="1"/>
        <end position="185"/>
    </location>
</feature>
<proteinExistence type="predicted"/>
<feature type="region of interest" description="Disordered" evidence="1">
    <location>
        <begin position="197"/>
        <end position="236"/>
    </location>
</feature>
<keyword evidence="2" id="KW-0812">Transmembrane</keyword>
<organism evidence="3 4">
    <name type="scientific">Thalassiosira oceanica</name>
    <name type="common">Marine diatom</name>
    <dbReference type="NCBI Taxonomy" id="159749"/>
    <lineage>
        <taxon>Eukaryota</taxon>
        <taxon>Sar</taxon>
        <taxon>Stramenopiles</taxon>
        <taxon>Ochrophyta</taxon>
        <taxon>Bacillariophyta</taxon>
        <taxon>Coscinodiscophyceae</taxon>
        <taxon>Thalassiosirophycidae</taxon>
        <taxon>Thalassiosirales</taxon>
        <taxon>Thalassiosiraceae</taxon>
        <taxon>Thalassiosira</taxon>
    </lineage>
</organism>
<gene>
    <name evidence="3" type="ORF">THAOC_17552</name>
</gene>
<feature type="compositionally biased region" description="Polar residues" evidence="1">
    <location>
        <begin position="1"/>
        <end position="19"/>
    </location>
</feature>
<sequence>MASESASPGDNADATASPQRPSPPNATARTAQAAQETRVGTNVGHSTAAPQDAPRDGMTAPAARALNIDGPPSFPSEFDDSLAKQVENDSEGPQLHVGPPGPPSFPSEFDDSLAKGDVVGQEEEAEGPQLHHGPPGPPSFPHEFDDSLATGVENELERRRKVEGDSDQNSPDNAHDDASTVHSTTGPNVAYAAAAVGPSVEGVEEENVPSLGGTPSARSRTEAEAAVGLDSSSSSSGRSTIVIEAYRVEEAEEGTVYEAELIEHKPEPFYQRKGFVSAMIVVTLLAIGVAVMAVVLPSNNSVGNTGGAKTSSDGSLLPVPGQAGAAPQTSPPSNDPVSGQNATVPRTNEP</sequence>
<dbReference type="EMBL" id="AGNL01019376">
    <property type="protein sequence ID" value="EJK61877.1"/>
    <property type="molecule type" value="Genomic_DNA"/>
</dbReference>
<feature type="compositionally biased region" description="Polar residues" evidence="1">
    <location>
        <begin position="39"/>
        <end position="49"/>
    </location>
</feature>
<accession>K0SUD4</accession>
<dbReference type="AlphaFoldDB" id="K0SUD4"/>
<feature type="compositionally biased region" description="Basic and acidic residues" evidence="1">
    <location>
        <begin position="155"/>
        <end position="164"/>
    </location>
</feature>
<feature type="compositionally biased region" description="Low complexity" evidence="1">
    <location>
        <begin position="26"/>
        <end position="38"/>
    </location>
</feature>
<evidence type="ECO:0000256" key="2">
    <source>
        <dbReference type="SAM" id="Phobius"/>
    </source>
</evidence>
<feature type="region of interest" description="Disordered" evidence="1">
    <location>
        <begin position="304"/>
        <end position="350"/>
    </location>
</feature>
<keyword evidence="2" id="KW-1133">Transmembrane helix</keyword>
<feature type="compositionally biased region" description="Polar residues" evidence="1">
    <location>
        <begin position="304"/>
        <end position="314"/>
    </location>
</feature>
<name>K0SUD4_THAOC</name>
<feature type="non-terminal residue" evidence="3">
    <location>
        <position position="350"/>
    </location>
</feature>
<comment type="caution">
    <text evidence="3">The sequence shown here is derived from an EMBL/GenBank/DDBJ whole genome shotgun (WGS) entry which is preliminary data.</text>
</comment>
<reference evidence="3 4" key="1">
    <citation type="journal article" date="2012" name="Genome Biol.">
        <title>Genome and low-iron response of an oceanic diatom adapted to chronic iron limitation.</title>
        <authorList>
            <person name="Lommer M."/>
            <person name="Specht M."/>
            <person name="Roy A.S."/>
            <person name="Kraemer L."/>
            <person name="Andreson R."/>
            <person name="Gutowska M.A."/>
            <person name="Wolf J."/>
            <person name="Bergner S.V."/>
            <person name="Schilhabel M.B."/>
            <person name="Klostermeier U.C."/>
            <person name="Beiko R.G."/>
            <person name="Rosenstiel P."/>
            <person name="Hippler M."/>
            <person name="Laroche J."/>
        </authorList>
    </citation>
    <scope>NUCLEOTIDE SEQUENCE [LARGE SCALE GENOMIC DNA]</scope>
    <source>
        <strain evidence="3 4">CCMP1005</strain>
    </source>
</reference>
<keyword evidence="4" id="KW-1185">Reference proteome</keyword>